<protein>
    <submittedName>
        <fullName evidence="2">TfoX/Sxy family DNA transformation protein</fullName>
    </submittedName>
</protein>
<evidence type="ECO:0000259" key="1">
    <source>
        <dbReference type="Pfam" id="PF04994"/>
    </source>
</evidence>
<proteinExistence type="predicted"/>
<dbReference type="Proteomes" id="UP001238603">
    <property type="component" value="Unassembled WGS sequence"/>
</dbReference>
<dbReference type="InterPro" id="IPR007077">
    <property type="entry name" value="TfoX_C"/>
</dbReference>
<gene>
    <name evidence="2" type="ORF">QRD43_01050</name>
</gene>
<reference evidence="2 3" key="1">
    <citation type="submission" date="2023-06" db="EMBL/GenBank/DDBJ databases">
        <title>Pelomonas sp. APW6 16S ribosomal RNA gene genome sequencing and assembly.</title>
        <authorList>
            <person name="Woo H."/>
        </authorList>
    </citation>
    <scope>NUCLEOTIDE SEQUENCE [LARGE SCALE GENOMIC DNA]</scope>
    <source>
        <strain evidence="2 3">APW6</strain>
    </source>
</reference>
<organism evidence="2 3">
    <name type="scientific">Roseateles subflavus</name>
    <dbReference type="NCBI Taxonomy" id="3053353"/>
    <lineage>
        <taxon>Bacteria</taxon>
        <taxon>Pseudomonadati</taxon>
        <taxon>Pseudomonadota</taxon>
        <taxon>Betaproteobacteria</taxon>
        <taxon>Burkholderiales</taxon>
        <taxon>Sphaerotilaceae</taxon>
        <taxon>Roseateles</taxon>
    </lineage>
</organism>
<comment type="caution">
    <text evidence="2">The sequence shown here is derived from an EMBL/GenBank/DDBJ whole genome shotgun (WGS) entry which is preliminary data.</text>
</comment>
<dbReference type="Pfam" id="PF04994">
    <property type="entry name" value="TfoX_C"/>
    <property type="match status" value="1"/>
</dbReference>
<keyword evidence="3" id="KW-1185">Reference proteome</keyword>
<dbReference type="EMBL" id="JASVDS010000001">
    <property type="protein sequence ID" value="MDL5030477.1"/>
    <property type="molecule type" value="Genomic_DNA"/>
</dbReference>
<name>A0ABT7LDX5_9BURK</name>
<accession>A0ABT7LDX5</accession>
<dbReference type="RefSeq" id="WP_285980613.1">
    <property type="nucleotide sequence ID" value="NZ_JASVDS010000001.1"/>
</dbReference>
<sequence>MPGAAPASRDGLRGLGPRSLEHLAALGITTGAALQAQEPFALYVRLKARWPKASLNLLYALIAAQEGRDWREVARDRRTEILLRLDAMGQAPR</sequence>
<evidence type="ECO:0000313" key="3">
    <source>
        <dbReference type="Proteomes" id="UP001238603"/>
    </source>
</evidence>
<evidence type="ECO:0000313" key="2">
    <source>
        <dbReference type="EMBL" id="MDL5030477.1"/>
    </source>
</evidence>
<dbReference type="Gene3D" id="1.10.150.20">
    <property type="entry name" value="5' to 3' exonuclease, C-terminal subdomain"/>
    <property type="match status" value="1"/>
</dbReference>
<feature type="domain" description="TfoX C-terminal" evidence="1">
    <location>
        <begin position="12"/>
        <end position="82"/>
    </location>
</feature>